<protein>
    <submittedName>
        <fullName evidence="1">Uncharacterized protein</fullName>
    </submittedName>
</protein>
<comment type="caution">
    <text evidence="1">The sequence shown here is derived from an EMBL/GenBank/DDBJ whole genome shotgun (WGS) entry which is preliminary data.</text>
</comment>
<evidence type="ECO:0000313" key="1">
    <source>
        <dbReference type="EMBL" id="RRT52549.1"/>
    </source>
</evidence>
<organism evidence="1 2">
    <name type="scientific">Ensete ventricosum</name>
    <name type="common">Abyssinian banana</name>
    <name type="synonym">Musa ensete</name>
    <dbReference type="NCBI Taxonomy" id="4639"/>
    <lineage>
        <taxon>Eukaryota</taxon>
        <taxon>Viridiplantae</taxon>
        <taxon>Streptophyta</taxon>
        <taxon>Embryophyta</taxon>
        <taxon>Tracheophyta</taxon>
        <taxon>Spermatophyta</taxon>
        <taxon>Magnoliopsida</taxon>
        <taxon>Liliopsida</taxon>
        <taxon>Zingiberales</taxon>
        <taxon>Musaceae</taxon>
        <taxon>Ensete</taxon>
    </lineage>
</organism>
<reference evidence="1 2" key="1">
    <citation type="journal article" date="2014" name="Agronomy (Basel)">
        <title>A Draft Genome Sequence for Ensete ventricosum, the Drought-Tolerant Tree Against Hunger.</title>
        <authorList>
            <person name="Harrison J."/>
            <person name="Moore K.A."/>
            <person name="Paszkiewicz K."/>
            <person name="Jones T."/>
            <person name="Grant M."/>
            <person name="Ambacheew D."/>
            <person name="Muzemil S."/>
            <person name="Studholme D.J."/>
        </authorList>
    </citation>
    <scope>NUCLEOTIDE SEQUENCE [LARGE SCALE GENOMIC DNA]</scope>
</reference>
<name>A0A426YLE6_ENSVE</name>
<sequence>MQERGARATRTKLTPWMTHPLVSPSFVLIQTSSVTLNWPCHLDAVFHRRTLAGKFLFNQLMTALLTPVHPATFTLSNPGPMYFFSTSRLRSVILVQPAREMTSESMGLSRASFAPAEVELHQLGAPPRDQCRAAVVHAAAPSQDQALQASLALPGYGPTRSCCRLGCTLSAILFVAQEATDATVRDGVHAREAHV</sequence>
<evidence type="ECO:0000313" key="2">
    <source>
        <dbReference type="Proteomes" id="UP000287651"/>
    </source>
</evidence>
<dbReference type="AlphaFoldDB" id="A0A426YLE6"/>
<dbReference type="Proteomes" id="UP000287651">
    <property type="component" value="Unassembled WGS sequence"/>
</dbReference>
<gene>
    <name evidence="1" type="ORF">B296_00007169</name>
</gene>
<proteinExistence type="predicted"/>
<accession>A0A426YLE6</accession>
<dbReference type="EMBL" id="AMZH03011608">
    <property type="protein sequence ID" value="RRT52549.1"/>
    <property type="molecule type" value="Genomic_DNA"/>
</dbReference>